<dbReference type="SUPFAM" id="SSF51445">
    <property type="entry name" value="(Trans)glycosidases"/>
    <property type="match status" value="1"/>
</dbReference>
<dbReference type="GO" id="GO:0016787">
    <property type="term" value="F:hydrolase activity"/>
    <property type="evidence" value="ECO:0007669"/>
    <property type="project" value="UniProtKB-KW"/>
</dbReference>
<accession>A0ABV8TWR3</accession>
<dbReference type="EMBL" id="JBHSDK010000012">
    <property type="protein sequence ID" value="MFC4335234.1"/>
    <property type="molecule type" value="Genomic_DNA"/>
</dbReference>
<keyword evidence="9" id="KW-0732">Signal</keyword>
<dbReference type="Proteomes" id="UP001595823">
    <property type="component" value="Unassembled WGS sequence"/>
</dbReference>
<evidence type="ECO:0000256" key="9">
    <source>
        <dbReference type="SAM" id="SignalP"/>
    </source>
</evidence>
<protein>
    <recommendedName>
        <fullName evidence="2">chitinase</fullName>
        <ecNumber evidence="2">3.2.1.14</ecNumber>
    </recommendedName>
</protein>
<keyword evidence="4" id="KW-0624">Polysaccharide degradation</keyword>
<evidence type="ECO:0000259" key="10">
    <source>
        <dbReference type="PROSITE" id="PS51910"/>
    </source>
</evidence>
<dbReference type="Gene3D" id="2.10.10.20">
    <property type="entry name" value="Carbohydrate-binding module superfamily 5/12"/>
    <property type="match status" value="2"/>
</dbReference>
<dbReference type="SUPFAM" id="SSF51055">
    <property type="entry name" value="Carbohydrate binding domain"/>
    <property type="match status" value="2"/>
</dbReference>
<dbReference type="Pfam" id="PF00704">
    <property type="entry name" value="Glyco_hydro_18"/>
    <property type="match status" value="1"/>
</dbReference>
<evidence type="ECO:0000256" key="3">
    <source>
        <dbReference type="ARBA" id="ARBA00022801"/>
    </source>
</evidence>
<evidence type="ECO:0000256" key="4">
    <source>
        <dbReference type="ARBA" id="ARBA00023024"/>
    </source>
</evidence>
<dbReference type="PROSITE" id="PS51910">
    <property type="entry name" value="GH18_2"/>
    <property type="match status" value="1"/>
</dbReference>
<reference evidence="12" key="1">
    <citation type="journal article" date="2019" name="Int. J. Syst. Evol. Microbiol.">
        <title>The Global Catalogue of Microorganisms (GCM) 10K type strain sequencing project: providing services to taxonomists for standard genome sequencing and annotation.</title>
        <authorList>
            <consortium name="The Broad Institute Genomics Platform"/>
            <consortium name="The Broad Institute Genome Sequencing Center for Infectious Disease"/>
            <person name="Wu L."/>
            <person name="Ma J."/>
        </authorList>
    </citation>
    <scope>NUCLEOTIDE SEQUENCE [LARGE SCALE GENOMIC DNA]</scope>
    <source>
        <strain evidence="12">IBRC-M 10908</strain>
    </source>
</reference>
<dbReference type="PANTHER" id="PTHR11177:SF317">
    <property type="entry name" value="CHITINASE 12-RELATED"/>
    <property type="match status" value="1"/>
</dbReference>
<comment type="caution">
    <text evidence="11">The sequence shown here is derived from an EMBL/GenBank/DDBJ whole genome shotgun (WGS) entry which is preliminary data.</text>
</comment>
<keyword evidence="6 7" id="KW-0326">Glycosidase</keyword>
<dbReference type="Gene3D" id="3.10.50.10">
    <property type="match status" value="1"/>
</dbReference>
<name>A0ABV8TWR3_9ACTN</name>
<dbReference type="RefSeq" id="WP_380619735.1">
    <property type="nucleotide sequence ID" value="NZ_JBHSDK010000012.1"/>
</dbReference>
<evidence type="ECO:0000313" key="11">
    <source>
        <dbReference type="EMBL" id="MFC4335234.1"/>
    </source>
</evidence>
<gene>
    <name evidence="11" type="ORF">ACFPET_08490</name>
</gene>
<proteinExistence type="inferred from homology"/>
<keyword evidence="12" id="KW-1185">Reference proteome</keyword>
<feature type="domain" description="GH18" evidence="10">
    <location>
        <begin position="155"/>
        <end position="520"/>
    </location>
</feature>
<dbReference type="InterPro" id="IPR001223">
    <property type="entry name" value="Glyco_hydro18_cat"/>
</dbReference>
<dbReference type="Gene3D" id="3.20.20.80">
    <property type="entry name" value="Glycosidases"/>
    <property type="match status" value="1"/>
</dbReference>
<keyword evidence="4" id="KW-0146">Chitin degradation</keyword>
<evidence type="ECO:0000256" key="5">
    <source>
        <dbReference type="ARBA" id="ARBA00023277"/>
    </source>
</evidence>
<evidence type="ECO:0000313" key="12">
    <source>
        <dbReference type="Proteomes" id="UP001595823"/>
    </source>
</evidence>
<dbReference type="Pfam" id="PF02839">
    <property type="entry name" value="CBM_5_12"/>
    <property type="match status" value="1"/>
</dbReference>
<dbReference type="PROSITE" id="PS01095">
    <property type="entry name" value="GH18_1"/>
    <property type="match status" value="1"/>
</dbReference>
<feature type="signal peptide" evidence="9">
    <location>
        <begin position="1"/>
        <end position="34"/>
    </location>
</feature>
<evidence type="ECO:0000256" key="2">
    <source>
        <dbReference type="ARBA" id="ARBA00012729"/>
    </source>
</evidence>
<comment type="catalytic activity">
    <reaction evidence="1">
        <text>Random endo-hydrolysis of N-acetyl-beta-D-glucosaminide (1-&gt;4)-beta-linkages in chitin and chitodextrins.</text>
        <dbReference type="EC" id="3.2.1.14"/>
    </reaction>
</comment>
<dbReference type="InterPro" id="IPR001579">
    <property type="entry name" value="Glyco_hydro_18_chit_AS"/>
</dbReference>
<feature type="chain" id="PRO_5046556396" description="chitinase" evidence="9">
    <location>
        <begin position="35"/>
        <end position="520"/>
    </location>
</feature>
<comment type="similarity">
    <text evidence="8">Belongs to the glycosyl hydrolase 18 family.</text>
</comment>
<evidence type="ECO:0000256" key="1">
    <source>
        <dbReference type="ARBA" id="ARBA00000822"/>
    </source>
</evidence>
<dbReference type="InterPro" id="IPR011583">
    <property type="entry name" value="Chitinase_II/V-like_cat"/>
</dbReference>
<sequence length="520" mass="57694">MTAKTKKLPKLLASAAAIAVGGFGALTVDTAATAQESPALAEECSAPWSSDATYTEGDKVNHDGREYRARWWTEDDRPDTAGEWGAWLPLELCGESGVVLEECERPWMPGEAYQRGQYTNLNGTAYRAQWWTEGVEPGTTGDWGVWEEAGSCREPVSGTYFTYWDDYWPVELIESGQIENLTHLNYAFARPSEEGTCELGGVDEETGVSWDTEYMVPAEDSVDGVADTPEDEVRGYFGQLIKLKEAYPHLNIVLSVGGEADSANFAVAMEDLEKFAQSCYDLAHDPRWDGLFDGIDIDWEFPNLCLPWTPCDESGWDAPRLMAEELRTVFGDEIVSFVGPINPFADNALEVADWVGTAEHVDYFNLVTFHYEGDWSATTSADAAVYSPTGGLDIEDSVNWYLDRDVDASKLVIAYLPWAVVWQEAEAEGFGQAHGGSHPEYQGSPYRVTKETCADEVYHEEYIVSTCWDGENWWSFDSPESVAGKTQWAVDLGLGGLFNWNTSLDSTGELRERAMDGLYA</sequence>
<dbReference type="CDD" id="cd12215">
    <property type="entry name" value="ChiC_BD"/>
    <property type="match status" value="2"/>
</dbReference>
<dbReference type="InterPro" id="IPR050314">
    <property type="entry name" value="Glycosyl_Hydrlase_18"/>
</dbReference>
<evidence type="ECO:0000256" key="6">
    <source>
        <dbReference type="ARBA" id="ARBA00023295"/>
    </source>
</evidence>
<dbReference type="SMART" id="SM00636">
    <property type="entry name" value="Glyco_18"/>
    <property type="match status" value="1"/>
</dbReference>
<dbReference type="InterPro" id="IPR029070">
    <property type="entry name" value="Chitinase_insertion_sf"/>
</dbReference>
<dbReference type="PANTHER" id="PTHR11177">
    <property type="entry name" value="CHITINASE"/>
    <property type="match status" value="1"/>
</dbReference>
<evidence type="ECO:0000256" key="7">
    <source>
        <dbReference type="RuleBase" id="RU000489"/>
    </source>
</evidence>
<dbReference type="InterPro" id="IPR036573">
    <property type="entry name" value="CBM_sf_5/12"/>
</dbReference>
<keyword evidence="3 7" id="KW-0378">Hydrolase</keyword>
<keyword evidence="5" id="KW-0119">Carbohydrate metabolism</keyword>
<dbReference type="SMART" id="SM00495">
    <property type="entry name" value="ChtBD3"/>
    <property type="match status" value="2"/>
</dbReference>
<organism evidence="11 12">
    <name type="scientific">Salininema proteolyticum</name>
    <dbReference type="NCBI Taxonomy" id="1607685"/>
    <lineage>
        <taxon>Bacteria</taxon>
        <taxon>Bacillati</taxon>
        <taxon>Actinomycetota</taxon>
        <taxon>Actinomycetes</taxon>
        <taxon>Glycomycetales</taxon>
        <taxon>Glycomycetaceae</taxon>
        <taxon>Salininema</taxon>
    </lineage>
</organism>
<evidence type="ECO:0000256" key="8">
    <source>
        <dbReference type="RuleBase" id="RU004453"/>
    </source>
</evidence>
<dbReference type="EC" id="3.2.1.14" evidence="2"/>
<dbReference type="InterPro" id="IPR017853">
    <property type="entry name" value="GH"/>
</dbReference>
<dbReference type="InterPro" id="IPR003610">
    <property type="entry name" value="CBM5/12"/>
</dbReference>